<dbReference type="GO" id="GO:0006298">
    <property type="term" value="P:mismatch repair"/>
    <property type="evidence" value="ECO:0007669"/>
    <property type="project" value="TreeGrafter"/>
</dbReference>
<dbReference type="InterPro" id="IPR024567">
    <property type="entry name" value="RNase_HII/HIII_dom"/>
</dbReference>
<dbReference type="InterPro" id="IPR012337">
    <property type="entry name" value="RNaseH-like_sf"/>
</dbReference>
<keyword evidence="4 9" id="KW-0540">Nuclease</keyword>
<dbReference type="InterPro" id="IPR001352">
    <property type="entry name" value="RNase_HII/HIII"/>
</dbReference>
<accession>A0AAV7KIC8</accession>
<evidence type="ECO:0000256" key="3">
    <source>
        <dbReference type="ARBA" id="ARBA00007058"/>
    </source>
</evidence>
<comment type="caution">
    <text evidence="13">The sequence shown here is derived from an EMBL/GenBank/DDBJ whole genome shotgun (WGS) entry which is preliminary data.</text>
</comment>
<dbReference type="CDD" id="cd07181">
    <property type="entry name" value="RNase_HII_eukaryota_like"/>
    <property type="match status" value="1"/>
</dbReference>
<feature type="domain" description="RNase H type-2" evidence="12">
    <location>
        <begin position="65"/>
        <end position="288"/>
    </location>
</feature>
<dbReference type="Proteomes" id="UP001165289">
    <property type="component" value="Unassembled WGS sequence"/>
</dbReference>
<keyword evidence="7 9" id="KW-0378">Hydrolase</keyword>
<evidence type="ECO:0000313" key="14">
    <source>
        <dbReference type="Proteomes" id="UP001165289"/>
    </source>
</evidence>
<dbReference type="FunFam" id="3.30.420.10:FF:000016">
    <property type="entry name" value="Ribonuclease"/>
    <property type="match status" value="1"/>
</dbReference>
<dbReference type="SUPFAM" id="SSF53098">
    <property type="entry name" value="Ribonuclease H-like"/>
    <property type="match status" value="1"/>
</dbReference>
<dbReference type="AlphaFoldDB" id="A0AAV7KIC8"/>
<comment type="cofactor">
    <cofactor evidence="9">
        <name>Mn(2+)</name>
        <dbReference type="ChEBI" id="CHEBI:29035"/>
    </cofactor>
    <cofactor evidence="9">
        <name>Mg(2+)</name>
        <dbReference type="ChEBI" id="CHEBI:18420"/>
    </cofactor>
    <text evidence="9">Manganese or magnesium. Binds 1 divalent metal ion per monomer in the absence of substrate. May bind a second metal ion after substrate binding.</text>
</comment>
<organism evidence="13 14">
    <name type="scientific">Oopsacas minuta</name>
    <dbReference type="NCBI Taxonomy" id="111878"/>
    <lineage>
        <taxon>Eukaryota</taxon>
        <taxon>Metazoa</taxon>
        <taxon>Porifera</taxon>
        <taxon>Hexactinellida</taxon>
        <taxon>Hexasterophora</taxon>
        <taxon>Lyssacinosida</taxon>
        <taxon>Leucopsacidae</taxon>
        <taxon>Oopsacas</taxon>
    </lineage>
</organism>
<comment type="function">
    <text evidence="8">Catalytic subunit of RNase HII, an endonuclease that specifically degrades the RNA of RNA:DNA hybrids. Participates in DNA replication, possibly by mediating the removal of lagging-strand Okazaki fragment RNA primers during DNA replication. Mediates the excision of single ribonucleotides from DNA:RNA duplexes.</text>
</comment>
<keyword evidence="5 9" id="KW-0479">Metal-binding</keyword>
<name>A0AAV7KIC8_9METZ</name>
<feature type="binding site" evidence="9">
    <location>
        <position position="72"/>
    </location>
    <ligand>
        <name>a divalent metal cation</name>
        <dbReference type="ChEBI" id="CHEBI:60240"/>
    </ligand>
</feature>
<evidence type="ECO:0000259" key="12">
    <source>
        <dbReference type="PROSITE" id="PS51975"/>
    </source>
</evidence>
<comment type="similarity">
    <text evidence="3">Belongs to the RNase HII family. Eukaryotic subfamily.</text>
</comment>
<dbReference type="GO" id="GO:0046872">
    <property type="term" value="F:metal ion binding"/>
    <property type="evidence" value="ECO:0007669"/>
    <property type="project" value="UniProtKB-KW"/>
</dbReference>
<evidence type="ECO:0000313" key="13">
    <source>
        <dbReference type="EMBL" id="KAI6660978.1"/>
    </source>
</evidence>
<dbReference type="EC" id="3.1.26.4" evidence="10"/>
<dbReference type="GO" id="GO:0032299">
    <property type="term" value="C:ribonuclease H2 complex"/>
    <property type="evidence" value="ECO:0007669"/>
    <property type="project" value="TreeGrafter"/>
</dbReference>
<dbReference type="InterPro" id="IPR004649">
    <property type="entry name" value="RNase_H2_suA"/>
</dbReference>
<dbReference type="InterPro" id="IPR023160">
    <property type="entry name" value="RNase_HII_hlx-loop-hlx_cap_dom"/>
</dbReference>
<feature type="binding site" evidence="9">
    <location>
        <position position="71"/>
    </location>
    <ligand>
        <name>a divalent metal cation</name>
        <dbReference type="ChEBI" id="CHEBI:60240"/>
    </ligand>
</feature>
<dbReference type="GO" id="GO:0043137">
    <property type="term" value="P:DNA replication, removal of RNA primer"/>
    <property type="evidence" value="ECO:0007669"/>
    <property type="project" value="TreeGrafter"/>
</dbReference>
<evidence type="ECO:0000256" key="2">
    <source>
        <dbReference type="ARBA" id="ARBA00001946"/>
    </source>
</evidence>
<sequence>MAAGYDSAESNYTDDECSTQGRDELISNQTNILGEFYKNHREEEYNRGHNLELFPESPDVTFKESCIVGIDEAGRGPVLGPMVYGICYCPVSKTDTLASLGFADSKELKPSKRDTLMQIMIQQSGMIGRGVEVLSPNYISNCMLARDKINLNVISHNTAIRMIRRLLERGVNISLVLLDTVGDAKSYEKKLNKEFEGKFKIEVHIKADSKFPIVGAASICAKVVRDWCLDNWVFKENVNFTSKLGSGYTGDPNTKAWLSGNLDKVFGYPNIVRFGWSTCRKKLEKAYQVEWEDEEDNDNPKIESFFGKGKVAKSHPFFTERFLENPK</sequence>
<proteinExistence type="inferred from homology"/>
<dbReference type="InterPro" id="IPR036397">
    <property type="entry name" value="RNaseH_sf"/>
</dbReference>
<comment type="function">
    <text evidence="10">Endonuclease that specifically degrades the RNA of RNA-DNA hybrids.</text>
</comment>
<evidence type="ECO:0000256" key="10">
    <source>
        <dbReference type="RuleBase" id="RU003515"/>
    </source>
</evidence>
<evidence type="ECO:0000256" key="11">
    <source>
        <dbReference type="SAM" id="MobiDB-lite"/>
    </source>
</evidence>
<dbReference type="FunFam" id="1.10.10.460:FF:000001">
    <property type="entry name" value="Ribonuclease"/>
    <property type="match status" value="1"/>
</dbReference>
<feature type="region of interest" description="Disordered" evidence="11">
    <location>
        <begin position="1"/>
        <end position="23"/>
    </location>
</feature>
<evidence type="ECO:0000256" key="5">
    <source>
        <dbReference type="ARBA" id="ARBA00022723"/>
    </source>
</evidence>
<evidence type="ECO:0000256" key="1">
    <source>
        <dbReference type="ARBA" id="ARBA00000077"/>
    </source>
</evidence>
<dbReference type="NCBIfam" id="TIGR00729">
    <property type="entry name" value="ribonuclease HII"/>
    <property type="match status" value="1"/>
</dbReference>
<gene>
    <name evidence="13" type="ORF">LOD99_13701</name>
</gene>
<dbReference type="GO" id="GO:0003723">
    <property type="term" value="F:RNA binding"/>
    <property type="evidence" value="ECO:0007669"/>
    <property type="project" value="UniProtKB-UniRule"/>
</dbReference>
<comment type="catalytic activity">
    <reaction evidence="1 9 10">
        <text>Endonucleolytic cleavage to 5'-phosphomonoester.</text>
        <dbReference type="EC" id="3.1.26.4"/>
    </reaction>
</comment>
<evidence type="ECO:0000256" key="8">
    <source>
        <dbReference type="ARBA" id="ARBA00024981"/>
    </source>
</evidence>
<evidence type="ECO:0000256" key="9">
    <source>
        <dbReference type="PROSITE-ProRule" id="PRU01319"/>
    </source>
</evidence>
<dbReference type="Gene3D" id="3.30.420.10">
    <property type="entry name" value="Ribonuclease H-like superfamily/Ribonuclease H"/>
    <property type="match status" value="1"/>
</dbReference>
<feature type="binding site" evidence="9">
    <location>
        <position position="179"/>
    </location>
    <ligand>
        <name>a divalent metal cation</name>
        <dbReference type="ChEBI" id="CHEBI:60240"/>
    </ligand>
</feature>
<evidence type="ECO:0000256" key="4">
    <source>
        <dbReference type="ARBA" id="ARBA00022722"/>
    </source>
</evidence>
<dbReference type="PANTHER" id="PTHR10954">
    <property type="entry name" value="RIBONUCLEASE H2 SUBUNIT A"/>
    <property type="match status" value="1"/>
</dbReference>
<dbReference type="EMBL" id="JAKMXF010000022">
    <property type="protein sequence ID" value="KAI6660978.1"/>
    <property type="molecule type" value="Genomic_DNA"/>
</dbReference>
<dbReference type="Gene3D" id="1.10.10.460">
    <property type="entry name" value="Ribonuclease hii. Domain 2"/>
    <property type="match status" value="1"/>
</dbReference>
<evidence type="ECO:0000256" key="7">
    <source>
        <dbReference type="ARBA" id="ARBA00022801"/>
    </source>
</evidence>
<keyword evidence="6 9" id="KW-0255">Endonuclease</keyword>
<keyword evidence="14" id="KW-1185">Reference proteome</keyword>
<dbReference type="PROSITE" id="PS51975">
    <property type="entry name" value="RNASE_H_2"/>
    <property type="match status" value="1"/>
</dbReference>
<reference evidence="13 14" key="1">
    <citation type="journal article" date="2023" name="BMC Biol.">
        <title>The compact genome of the sponge Oopsacas minuta (Hexactinellida) is lacking key metazoan core genes.</title>
        <authorList>
            <person name="Santini S."/>
            <person name="Schenkelaars Q."/>
            <person name="Jourda C."/>
            <person name="Duchesne M."/>
            <person name="Belahbib H."/>
            <person name="Rocher C."/>
            <person name="Selva M."/>
            <person name="Riesgo A."/>
            <person name="Vervoort M."/>
            <person name="Leys S.P."/>
            <person name="Kodjabachian L."/>
            <person name="Le Bivic A."/>
            <person name="Borchiellini C."/>
            <person name="Claverie J.M."/>
            <person name="Renard E."/>
        </authorList>
    </citation>
    <scope>NUCLEOTIDE SEQUENCE [LARGE SCALE GENOMIC DNA]</scope>
    <source>
        <strain evidence="13">SPO-2</strain>
    </source>
</reference>
<protein>
    <recommendedName>
        <fullName evidence="10">Ribonuclease</fullName>
        <ecNumber evidence="10">3.1.26.4</ecNumber>
    </recommendedName>
</protein>
<evidence type="ECO:0000256" key="6">
    <source>
        <dbReference type="ARBA" id="ARBA00022759"/>
    </source>
</evidence>
<comment type="cofactor">
    <cofactor evidence="2">
        <name>Mg(2+)</name>
        <dbReference type="ChEBI" id="CHEBI:18420"/>
    </cofactor>
</comment>
<dbReference type="GO" id="GO:0004523">
    <property type="term" value="F:RNA-DNA hybrid ribonuclease activity"/>
    <property type="evidence" value="ECO:0007669"/>
    <property type="project" value="UniProtKB-UniRule"/>
</dbReference>
<dbReference type="Pfam" id="PF01351">
    <property type="entry name" value="RNase_HII"/>
    <property type="match status" value="1"/>
</dbReference>
<dbReference type="PANTHER" id="PTHR10954:SF7">
    <property type="entry name" value="RIBONUCLEASE H2 SUBUNIT A"/>
    <property type="match status" value="1"/>
</dbReference>